<evidence type="ECO:0000256" key="1">
    <source>
        <dbReference type="ARBA" id="ARBA00001933"/>
    </source>
</evidence>
<evidence type="ECO:0000256" key="2">
    <source>
        <dbReference type="ARBA" id="ARBA00004389"/>
    </source>
</evidence>
<evidence type="ECO:0000256" key="12">
    <source>
        <dbReference type="ARBA" id="ARBA00023239"/>
    </source>
</evidence>
<keyword evidence="7 16" id="KW-0663">Pyridoxal phosphate</keyword>
<evidence type="ECO:0000256" key="8">
    <source>
        <dbReference type="ARBA" id="ARBA00022919"/>
    </source>
</evidence>
<proteinExistence type="inferred from homology"/>
<evidence type="ECO:0000256" key="6">
    <source>
        <dbReference type="ARBA" id="ARBA00022824"/>
    </source>
</evidence>
<dbReference type="EMBL" id="BEYU01000019">
    <property type="protein sequence ID" value="GBG26324.1"/>
    <property type="molecule type" value="Genomic_DNA"/>
</dbReference>
<comment type="pathway">
    <text evidence="4">Sphingolipid metabolism.</text>
</comment>
<keyword evidence="6" id="KW-0256">Endoplasmic reticulum</keyword>
<dbReference type="AlphaFoldDB" id="A0A2R5GES8"/>
<dbReference type="Gene3D" id="6.10.140.2150">
    <property type="match status" value="1"/>
</dbReference>
<keyword evidence="19" id="KW-1185">Reference proteome</keyword>
<reference evidence="18 19" key="1">
    <citation type="submission" date="2017-12" db="EMBL/GenBank/DDBJ databases">
        <title>Sequencing, de novo assembly and annotation of complete genome of a new Thraustochytrid species, strain FCC1311.</title>
        <authorList>
            <person name="Sedici K."/>
            <person name="Godart F."/>
            <person name="Aiese Cigliano R."/>
            <person name="Sanseverino W."/>
            <person name="Barakat M."/>
            <person name="Ortet P."/>
            <person name="Marechal E."/>
            <person name="Cagnac O."/>
            <person name="Amato A."/>
        </authorList>
    </citation>
    <scope>NUCLEOTIDE SEQUENCE [LARGE SCALE GENOMIC DNA]</scope>
</reference>
<dbReference type="OrthoDB" id="10254570at2759"/>
<dbReference type="GO" id="GO:0019752">
    <property type="term" value="P:carboxylic acid metabolic process"/>
    <property type="evidence" value="ECO:0007669"/>
    <property type="project" value="InterPro"/>
</dbReference>
<evidence type="ECO:0000256" key="11">
    <source>
        <dbReference type="ARBA" id="ARBA00023136"/>
    </source>
</evidence>
<keyword evidence="5" id="KW-0812">Transmembrane</keyword>
<keyword evidence="8" id="KW-0746">Sphingolipid metabolism</keyword>
<evidence type="ECO:0000313" key="18">
    <source>
        <dbReference type="EMBL" id="GBG26324.1"/>
    </source>
</evidence>
<name>A0A2R5GES8_9STRA</name>
<dbReference type="GO" id="GO:0008117">
    <property type="term" value="F:sphinganine-1-phosphate aldolase activity"/>
    <property type="evidence" value="ECO:0007669"/>
    <property type="project" value="UniProtKB-EC"/>
</dbReference>
<dbReference type="PANTHER" id="PTHR42735">
    <property type="match status" value="1"/>
</dbReference>
<comment type="similarity">
    <text evidence="13">Belongs to the group II decarboxylase family. Sphingosine-1-phosphate lyase subfamily.</text>
</comment>
<dbReference type="GO" id="GO:0005789">
    <property type="term" value="C:endoplasmic reticulum membrane"/>
    <property type="evidence" value="ECO:0007669"/>
    <property type="project" value="UniProtKB-SubCell"/>
</dbReference>
<dbReference type="GO" id="GO:0030149">
    <property type="term" value="P:sphingolipid catabolic process"/>
    <property type="evidence" value="ECO:0007669"/>
    <property type="project" value="TreeGrafter"/>
</dbReference>
<comment type="subcellular location">
    <subcellularLocation>
        <location evidence="2">Endoplasmic reticulum membrane</location>
        <topology evidence="2">Single-pass membrane protein</topology>
    </subcellularLocation>
</comment>
<organism evidence="18 19">
    <name type="scientific">Hondaea fermentalgiana</name>
    <dbReference type="NCBI Taxonomy" id="2315210"/>
    <lineage>
        <taxon>Eukaryota</taxon>
        <taxon>Sar</taxon>
        <taxon>Stramenopiles</taxon>
        <taxon>Bigyra</taxon>
        <taxon>Labyrinthulomycetes</taxon>
        <taxon>Thraustochytrida</taxon>
        <taxon>Thraustochytriidae</taxon>
        <taxon>Hondaea</taxon>
    </lineage>
</organism>
<evidence type="ECO:0000256" key="15">
    <source>
        <dbReference type="ARBA" id="ARBA00042568"/>
    </source>
</evidence>
<evidence type="ECO:0000256" key="17">
    <source>
        <dbReference type="RuleBase" id="RU000382"/>
    </source>
</evidence>
<evidence type="ECO:0000256" key="16">
    <source>
        <dbReference type="PIRSR" id="PIRSR602129-50"/>
    </source>
</evidence>
<evidence type="ECO:0000256" key="4">
    <source>
        <dbReference type="ARBA" id="ARBA00004991"/>
    </source>
</evidence>
<comment type="caution">
    <text evidence="18">The sequence shown here is derived from an EMBL/GenBank/DDBJ whole genome shotgun (WGS) entry which is preliminary data.</text>
</comment>
<sequence>MLRVQKTGKHESLLEKFGEIFANGSYSVRVLGDVVGVYAIVSFVRQLIVLQRTMRSMTLKQAKDAIGNDVADMLKSVPVVKDKIKSEFEKVEKDLELSLKDPARERIITLPEQGIPKEEILGKMRKLYGKEKSKWHDGWVSGAVYHGGDEHIEMQSEVFGLFNITNPLHPDIWPSVMQFEAEIVSMTANLLNGGTDTVTGTMTSGGTESIIMAAKTHREWARKERGITRPEIVACDTAHAAIDKACEMLGIKLVHVPMDETTCAADPKVLESYVTPDTIMIYSSAPQYPHGVIDPIAKLSEIAVRNGCGLHVDCCLGGFVLPFAKKLGYDIPDFDFGLPGVTSMSCDTHKYGYAAKGTSVVLYRSAHLRNYQYFSYPSWLGGVYVTPSTAGSRPGALSACTWASMVAMGEKGFLEATQKIMDAAAKIRKAVEETPGVHVVGKAQAMIVAFASKDFSVYMLVDKLEHRGWSLNSLQRPAAAHICVTLPVVANADQFIKDLRESAAECLRDPNPPNKDEGQGRLYGAASALPSGPIKDVLNTYTNVVLKV</sequence>
<evidence type="ECO:0000256" key="14">
    <source>
        <dbReference type="ARBA" id="ARBA00038965"/>
    </source>
</evidence>
<gene>
    <name evidence="18" type="ORF">FCC1311_025452</name>
</gene>
<keyword evidence="11" id="KW-0472">Membrane</keyword>
<comment type="pathway">
    <text evidence="3">Lipid metabolism; sphingolipid metabolism.</text>
</comment>
<dbReference type="EC" id="4.1.2.27" evidence="14"/>
<dbReference type="Gene3D" id="3.40.640.10">
    <property type="entry name" value="Type I PLP-dependent aspartate aminotransferase-like (Major domain)"/>
    <property type="match status" value="1"/>
</dbReference>
<evidence type="ECO:0000256" key="5">
    <source>
        <dbReference type="ARBA" id="ARBA00022692"/>
    </source>
</evidence>
<dbReference type="Proteomes" id="UP000241890">
    <property type="component" value="Unassembled WGS sequence"/>
</dbReference>
<evidence type="ECO:0000256" key="9">
    <source>
        <dbReference type="ARBA" id="ARBA00022989"/>
    </source>
</evidence>
<dbReference type="PANTHER" id="PTHR42735:SF6">
    <property type="entry name" value="SPHINGOSINE-1-PHOSPHATE LYASE 1"/>
    <property type="match status" value="1"/>
</dbReference>
<comment type="cofactor">
    <cofactor evidence="1 16 17">
        <name>pyridoxal 5'-phosphate</name>
        <dbReference type="ChEBI" id="CHEBI:597326"/>
    </cofactor>
</comment>
<dbReference type="InterPro" id="IPR050477">
    <property type="entry name" value="GrpII_AminoAcid_Decarb"/>
</dbReference>
<keyword evidence="12 17" id="KW-0456">Lyase</keyword>
<keyword evidence="10" id="KW-0443">Lipid metabolism</keyword>
<dbReference type="InterPro" id="IPR015421">
    <property type="entry name" value="PyrdxlP-dep_Trfase_major"/>
</dbReference>
<evidence type="ECO:0000256" key="13">
    <source>
        <dbReference type="ARBA" id="ARBA00038302"/>
    </source>
</evidence>
<dbReference type="SUPFAM" id="SSF53383">
    <property type="entry name" value="PLP-dependent transferases"/>
    <property type="match status" value="1"/>
</dbReference>
<dbReference type="FunFam" id="3.40.640.10:FF:000020">
    <property type="entry name" value="sphingosine-1-phosphate lyase 1"/>
    <property type="match status" value="1"/>
</dbReference>
<accession>A0A2R5GES8</accession>
<evidence type="ECO:0000256" key="10">
    <source>
        <dbReference type="ARBA" id="ARBA00023098"/>
    </source>
</evidence>
<protein>
    <recommendedName>
        <fullName evidence="14">sphinganine-1-phosphate aldolase</fullName>
        <ecNumber evidence="14">4.1.2.27</ecNumber>
    </recommendedName>
    <alternativeName>
        <fullName evidence="15">Sphingosine-1-phosphate aldolase</fullName>
    </alternativeName>
</protein>
<dbReference type="Gene3D" id="3.90.1150.10">
    <property type="entry name" value="Aspartate Aminotransferase, domain 1"/>
    <property type="match status" value="1"/>
</dbReference>
<evidence type="ECO:0000256" key="3">
    <source>
        <dbReference type="ARBA" id="ARBA00004760"/>
    </source>
</evidence>
<dbReference type="InterPro" id="IPR015422">
    <property type="entry name" value="PyrdxlP-dep_Trfase_small"/>
</dbReference>
<dbReference type="InterPro" id="IPR015424">
    <property type="entry name" value="PyrdxlP-dep_Trfase"/>
</dbReference>
<keyword evidence="9" id="KW-1133">Transmembrane helix</keyword>
<dbReference type="Pfam" id="PF00282">
    <property type="entry name" value="Pyridoxal_deC"/>
    <property type="match status" value="1"/>
</dbReference>
<dbReference type="GO" id="GO:0030170">
    <property type="term" value="F:pyridoxal phosphate binding"/>
    <property type="evidence" value="ECO:0007669"/>
    <property type="project" value="InterPro"/>
</dbReference>
<feature type="modified residue" description="N6-(pyridoxal phosphate)lysine" evidence="16">
    <location>
        <position position="350"/>
    </location>
</feature>
<evidence type="ECO:0000256" key="7">
    <source>
        <dbReference type="ARBA" id="ARBA00022898"/>
    </source>
</evidence>
<dbReference type="InterPro" id="IPR002129">
    <property type="entry name" value="PyrdxlP-dep_de-COase"/>
</dbReference>
<dbReference type="InParanoid" id="A0A2R5GES8"/>
<evidence type="ECO:0000313" key="19">
    <source>
        <dbReference type="Proteomes" id="UP000241890"/>
    </source>
</evidence>